<feature type="non-terminal residue" evidence="2">
    <location>
        <position position="122"/>
    </location>
</feature>
<comment type="caution">
    <text evidence="2">The sequence shown here is derived from an EMBL/GenBank/DDBJ whole genome shotgun (WGS) entry which is preliminary data.</text>
</comment>
<gene>
    <name evidence="2" type="ORF">KIW84_042452</name>
</gene>
<dbReference type="Gramene" id="Psat04G0245200-T2">
    <property type="protein sequence ID" value="KAI5417837.1"/>
    <property type="gene ID" value="KIW84_042452"/>
</dbReference>
<organism evidence="2 3">
    <name type="scientific">Pisum sativum</name>
    <name type="common">Garden pea</name>
    <name type="synonym">Lathyrus oleraceus</name>
    <dbReference type="NCBI Taxonomy" id="3888"/>
    <lineage>
        <taxon>Eukaryota</taxon>
        <taxon>Viridiplantae</taxon>
        <taxon>Streptophyta</taxon>
        <taxon>Embryophyta</taxon>
        <taxon>Tracheophyta</taxon>
        <taxon>Spermatophyta</taxon>
        <taxon>Magnoliopsida</taxon>
        <taxon>eudicotyledons</taxon>
        <taxon>Gunneridae</taxon>
        <taxon>Pentapetalae</taxon>
        <taxon>rosids</taxon>
        <taxon>fabids</taxon>
        <taxon>Fabales</taxon>
        <taxon>Fabaceae</taxon>
        <taxon>Papilionoideae</taxon>
        <taxon>50 kb inversion clade</taxon>
        <taxon>NPAAA clade</taxon>
        <taxon>Hologalegina</taxon>
        <taxon>IRL clade</taxon>
        <taxon>Fabeae</taxon>
        <taxon>Lathyrus</taxon>
    </lineage>
</organism>
<dbReference type="InterPro" id="IPR027417">
    <property type="entry name" value="P-loop_NTPase"/>
</dbReference>
<sequence>FIDKLIKHIENDNLNLLQKLRERMERVNVKLPSVEVRYKNLNVEAECEVVQGKPLPTLWNSFSSLFSDLVKTISCSSQETKLGILKDVSGIIKPARLTLLLGPPSCGKTTLLMALAGKLDQS</sequence>
<proteinExistence type="predicted"/>
<reference evidence="2 3" key="1">
    <citation type="journal article" date="2022" name="Nat. Genet.">
        <title>Improved pea reference genome and pan-genome highlight genomic features and evolutionary characteristics.</title>
        <authorList>
            <person name="Yang T."/>
            <person name="Liu R."/>
            <person name="Luo Y."/>
            <person name="Hu S."/>
            <person name="Wang D."/>
            <person name="Wang C."/>
            <person name="Pandey M.K."/>
            <person name="Ge S."/>
            <person name="Xu Q."/>
            <person name="Li N."/>
            <person name="Li G."/>
            <person name="Huang Y."/>
            <person name="Saxena R.K."/>
            <person name="Ji Y."/>
            <person name="Li M."/>
            <person name="Yan X."/>
            <person name="He Y."/>
            <person name="Liu Y."/>
            <person name="Wang X."/>
            <person name="Xiang C."/>
            <person name="Varshney R.K."/>
            <person name="Ding H."/>
            <person name="Gao S."/>
            <person name="Zong X."/>
        </authorList>
    </citation>
    <scope>NUCLEOTIDE SEQUENCE [LARGE SCALE GENOMIC DNA]</scope>
    <source>
        <strain evidence="2 3">cv. Zhongwan 6</strain>
    </source>
</reference>
<feature type="domain" description="Pleiotropic ABC efflux transporter N-terminal" evidence="1">
    <location>
        <begin position="11"/>
        <end position="60"/>
    </location>
</feature>
<dbReference type="AlphaFoldDB" id="A0A9D4XCI3"/>
<dbReference type="PANTHER" id="PTHR48040">
    <property type="entry name" value="PLEIOTROPIC DRUG RESISTANCE PROTEIN 1-LIKE ISOFORM X1"/>
    <property type="match status" value="1"/>
</dbReference>
<dbReference type="Proteomes" id="UP001058974">
    <property type="component" value="Chromosome 4"/>
</dbReference>
<dbReference type="Gene3D" id="3.40.50.300">
    <property type="entry name" value="P-loop containing nucleotide triphosphate hydrolases"/>
    <property type="match status" value="1"/>
</dbReference>
<dbReference type="EMBL" id="JAMSHJ010000004">
    <property type="protein sequence ID" value="KAI5417837.1"/>
    <property type="molecule type" value="Genomic_DNA"/>
</dbReference>
<dbReference type="InterPro" id="IPR029481">
    <property type="entry name" value="ABC_trans_N"/>
</dbReference>
<dbReference type="Pfam" id="PF14510">
    <property type="entry name" value="ABC_trans_N"/>
    <property type="match status" value="1"/>
</dbReference>
<evidence type="ECO:0000259" key="1">
    <source>
        <dbReference type="Pfam" id="PF14510"/>
    </source>
</evidence>
<dbReference type="PANTHER" id="PTHR48040:SF18">
    <property type="entry name" value="PLEIOTROPIC DRUG RESISTANCE PROTEIN 3-LIKE ISOFORM X1"/>
    <property type="match status" value="1"/>
</dbReference>
<feature type="non-terminal residue" evidence="2">
    <location>
        <position position="1"/>
    </location>
</feature>
<protein>
    <submittedName>
        <fullName evidence="2">Variant 2, ABC transporter G member 37</fullName>
    </submittedName>
</protein>
<keyword evidence="3" id="KW-1185">Reference proteome</keyword>
<accession>A0A9D4XCI3</accession>
<evidence type="ECO:0000313" key="2">
    <source>
        <dbReference type="EMBL" id="KAI5417837.1"/>
    </source>
</evidence>
<name>A0A9D4XCI3_PEA</name>
<dbReference type="SUPFAM" id="SSF52540">
    <property type="entry name" value="P-loop containing nucleoside triphosphate hydrolases"/>
    <property type="match status" value="1"/>
</dbReference>
<evidence type="ECO:0000313" key="3">
    <source>
        <dbReference type="Proteomes" id="UP001058974"/>
    </source>
</evidence>